<evidence type="ECO:0000259" key="5">
    <source>
        <dbReference type="PROSITE" id="PS50113"/>
    </source>
</evidence>
<accession>A0A0G3G7F8</accession>
<dbReference type="Gene3D" id="3.30.70.270">
    <property type="match status" value="1"/>
</dbReference>
<dbReference type="InterPro" id="IPR001633">
    <property type="entry name" value="EAL_dom"/>
</dbReference>
<evidence type="ECO:0000313" key="8">
    <source>
        <dbReference type="EMBL" id="AKJ94811.1"/>
    </source>
</evidence>
<evidence type="ECO:0000256" key="2">
    <source>
        <dbReference type="ARBA" id="ARBA00022636"/>
    </source>
</evidence>
<dbReference type="Pfam" id="PF13426">
    <property type="entry name" value="PAS_9"/>
    <property type="match status" value="2"/>
</dbReference>
<dbReference type="FunFam" id="3.20.20.450:FF:000001">
    <property type="entry name" value="Cyclic di-GMP phosphodiesterase yahA"/>
    <property type="match status" value="1"/>
</dbReference>
<dbReference type="InterPro" id="IPR035919">
    <property type="entry name" value="EAL_sf"/>
</dbReference>
<dbReference type="SUPFAM" id="SSF141868">
    <property type="entry name" value="EAL domain-like"/>
    <property type="match status" value="1"/>
</dbReference>
<dbReference type="Proteomes" id="UP000064201">
    <property type="component" value="Chromosome"/>
</dbReference>
<dbReference type="NCBIfam" id="TIGR00229">
    <property type="entry name" value="sensory_box"/>
    <property type="match status" value="2"/>
</dbReference>
<dbReference type="PROSITE" id="PS50883">
    <property type="entry name" value="EAL"/>
    <property type="match status" value="1"/>
</dbReference>
<feature type="transmembrane region" description="Helical" evidence="3">
    <location>
        <begin position="52"/>
        <end position="73"/>
    </location>
</feature>
<dbReference type="AlphaFoldDB" id="A0A0G3G7F8"/>
<dbReference type="InterPro" id="IPR000160">
    <property type="entry name" value="GGDEF_dom"/>
</dbReference>
<dbReference type="InterPro" id="IPR035965">
    <property type="entry name" value="PAS-like_dom_sf"/>
</dbReference>
<evidence type="ECO:0000259" key="6">
    <source>
        <dbReference type="PROSITE" id="PS50883"/>
    </source>
</evidence>
<dbReference type="Pfam" id="PF00990">
    <property type="entry name" value="GGDEF"/>
    <property type="match status" value="1"/>
</dbReference>
<feature type="transmembrane region" description="Helical" evidence="3">
    <location>
        <begin position="425"/>
        <end position="442"/>
    </location>
</feature>
<keyword evidence="3" id="KW-0812">Transmembrane</keyword>
<dbReference type="SUPFAM" id="SSF55073">
    <property type="entry name" value="Nucleotide cyclase"/>
    <property type="match status" value="1"/>
</dbReference>
<feature type="domain" description="PAC" evidence="5">
    <location>
        <begin position="619"/>
        <end position="671"/>
    </location>
</feature>
<gene>
    <name evidence="8" type="ORF">TVD_05255</name>
</gene>
<dbReference type="SUPFAM" id="SSF55785">
    <property type="entry name" value="PYP-like sensor domain (PAS domain)"/>
    <property type="match status" value="2"/>
</dbReference>
<organism evidence="8 9">
    <name type="scientific">Thioalkalivibrio versutus</name>
    <dbReference type="NCBI Taxonomy" id="106634"/>
    <lineage>
        <taxon>Bacteria</taxon>
        <taxon>Pseudomonadati</taxon>
        <taxon>Pseudomonadota</taxon>
        <taxon>Gammaproteobacteria</taxon>
        <taxon>Chromatiales</taxon>
        <taxon>Ectothiorhodospiraceae</taxon>
        <taxon>Thioalkalivibrio</taxon>
    </lineage>
</organism>
<feature type="domain" description="PAC" evidence="5">
    <location>
        <begin position="497"/>
        <end position="549"/>
    </location>
</feature>
<keyword evidence="9" id="KW-1185">Reference proteome</keyword>
<dbReference type="CDD" id="cd01949">
    <property type="entry name" value="GGDEF"/>
    <property type="match status" value="1"/>
</dbReference>
<evidence type="ECO:0000256" key="3">
    <source>
        <dbReference type="SAM" id="Phobius"/>
    </source>
</evidence>
<dbReference type="PANTHER" id="PTHR44757">
    <property type="entry name" value="DIGUANYLATE CYCLASE DGCP"/>
    <property type="match status" value="1"/>
</dbReference>
<evidence type="ECO:0000313" key="9">
    <source>
        <dbReference type="Proteomes" id="UP000064201"/>
    </source>
</evidence>
<feature type="domain" description="EAL" evidence="6">
    <location>
        <begin position="846"/>
        <end position="1105"/>
    </location>
</feature>
<dbReference type="PROSITE" id="PS50112">
    <property type="entry name" value="PAS"/>
    <property type="match status" value="1"/>
</dbReference>
<evidence type="ECO:0000259" key="7">
    <source>
        <dbReference type="PROSITE" id="PS50887"/>
    </source>
</evidence>
<dbReference type="SMART" id="SM00052">
    <property type="entry name" value="EAL"/>
    <property type="match status" value="1"/>
</dbReference>
<protein>
    <recommendedName>
        <fullName evidence="1">cyclic-guanylate-specific phosphodiesterase</fullName>
        <ecNumber evidence="1">3.1.4.52</ecNumber>
    </recommendedName>
</protein>
<dbReference type="InterPro" id="IPR001610">
    <property type="entry name" value="PAC"/>
</dbReference>
<dbReference type="SMART" id="SM00086">
    <property type="entry name" value="PAC"/>
    <property type="match status" value="2"/>
</dbReference>
<dbReference type="EMBL" id="CP011367">
    <property type="protein sequence ID" value="AKJ94811.1"/>
    <property type="molecule type" value="Genomic_DNA"/>
</dbReference>
<dbReference type="InterPro" id="IPR052155">
    <property type="entry name" value="Biofilm_reg_signaling"/>
</dbReference>
<dbReference type="InterPro" id="IPR000014">
    <property type="entry name" value="PAS"/>
</dbReference>
<dbReference type="OrthoDB" id="8553030at2"/>
<dbReference type="PATRIC" id="fig|106634.4.peg.1074"/>
<dbReference type="PROSITE" id="PS50113">
    <property type="entry name" value="PAC"/>
    <property type="match status" value="2"/>
</dbReference>
<feature type="domain" description="GGDEF" evidence="7">
    <location>
        <begin position="703"/>
        <end position="837"/>
    </location>
</feature>
<name>A0A0G3G7F8_9GAMM</name>
<keyword evidence="3" id="KW-0472">Membrane</keyword>
<dbReference type="GO" id="GO:0071111">
    <property type="term" value="F:cyclic-guanylate-specific phosphodiesterase activity"/>
    <property type="evidence" value="ECO:0007669"/>
    <property type="project" value="UniProtKB-EC"/>
</dbReference>
<feature type="transmembrane region" description="Helical" evidence="3">
    <location>
        <begin position="12"/>
        <end position="40"/>
    </location>
</feature>
<dbReference type="NCBIfam" id="TIGR00254">
    <property type="entry name" value="GGDEF"/>
    <property type="match status" value="1"/>
</dbReference>
<dbReference type="Pfam" id="PF00563">
    <property type="entry name" value="EAL"/>
    <property type="match status" value="1"/>
</dbReference>
<keyword evidence="3" id="KW-1133">Transmembrane helix</keyword>
<dbReference type="Gene3D" id="3.20.20.450">
    <property type="entry name" value="EAL domain"/>
    <property type="match status" value="1"/>
</dbReference>
<dbReference type="RefSeq" id="WP_047250994.1">
    <property type="nucleotide sequence ID" value="NZ_CP011367.1"/>
</dbReference>
<dbReference type="Gene3D" id="3.30.450.20">
    <property type="entry name" value="PAS domain"/>
    <property type="match status" value="2"/>
</dbReference>
<reference evidence="8 9" key="1">
    <citation type="submission" date="2015-04" db="EMBL/GenBank/DDBJ databases">
        <title>Complete Sequence for the Genome of the Thioalkalivibrio versutus D301.</title>
        <authorList>
            <person name="Mu T."/>
            <person name="Zhou J."/>
            <person name="Xu X."/>
        </authorList>
    </citation>
    <scope>NUCLEOTIDE SEQUENCE [LARGE SCALE GENOMIC DNA]</scope>
    <source>
        <strain evidence="8 9">D301</strain>
    </source>
</reference>
<dbReference type="InterPro" id="IPR043128">
    <property type="entry name" value="Rev_trsase/Diguanyl_cyclase"/>
</dbReference>
<feature type="transmembrane region" description="Helical" evidence="3">
    <location>
        <begin position="94"/>
        <end position="116"/>
    </location>
</feature>
<dbReference type="PROSITE" id="PS50887">
    <property type="entry name" value="GGDEF"/>
    <property type="match status" value="1"/>
</dbReference>
<dbReference type="InterPro" id="IPR029787">
    <property type="entry name" value="Nucleotide_cyclase"/>
</dbReference>
<evidence type="ECO:0000259" key="4">
    <source>
        <dbReference type="PROSITE" id="PS50112"/>
    </source>
</evidence>
<feature type="transmembrane region" description="Helical" evidence="3">
    <location>
        <begin position="382"/>
        <end position="404"/>
    </location>
</feature>
<dbReference type="CDD" id="cd01948">
    <property type="entry name" value="EAL"/>
    <property type="match status" value="1"/>
</dbReference>
<evidence type="ECO:0000256" key="1">
    <source>
        <dbReference type="ARBA" id="ARBA00012282"/>
    </source>
</evidence>
<dbReference type="SMART" id="SM00091">
    <property type="entry name" value="PAS"/>
    <property type="match status" value="2"/>
</dbReference>
<dbReference type="CDD" id="cd00130">
    <property type="entry name" value="PAS"/>
    <property type="match status" value="2"/>
</dbReference>
<keyword evidence="2" id="KW-0973">c-di-GMP</keyword>
<feature type="domain" description="PAS" evidence="4">
    <location>
        <begin position="546"/>
        <end position="592"/>
    </location>
</feature>
<dbReference type="InterPro" id="IPR000700">
    <property type="entry name" value="PAS-assoc_C"/>
</dbReference>
<sequence length="1110" mass="122958">MTTRRQVSRRFAAGWIAGTYVVLGLLWIALSDVALAWWAGADITTALTRVNLGKGFGFVLVSGALLYLAMRWLPAWRDEASGTGAREELARFGSWPWLVLAVAVIASTTGVGLGAWHLQGAAAESQAHEDLQRSVFLKGGVIDQWLAERTGDAMVLGEARGFNLFAVTALERRSTLALEQVLDRLELMRTAYDYDSVALLDADRQPVIELGRSALDEAAMDAVLREVRRSGETSEPILHADPDRRPRISWAVPVRDRAAPQDPVVGLVLLSSTLENLHPLLTLTENRNGMDAQAHIVVREGDQRAMIARITESGGLIIPAPAAFPRLRERVLDHPRGDVVIERFDDADSPFLAGVQGLAPAGWDLVLKRDLDALQVLPRQQAAWAAGATLFVWLVVLGAGALLWRQQWLRRNLVLVRAHADQDRLLGIFFDMPFVGMAISGPRGQGWERVNACLADMLGYAPDELAAMDWDRLAIPEDRGCEAVLDAEMRRGDRSGYSVVKRLLRRDGRVMVADIDVKCSRTPQGELDRVVATVEDITEQREQEERQRLASVVFENTREGVVITDATAHILSVNRAFTQLMGYTQDEVVGHTPKMFQSGRHDQAFYSNLYHELQVNGHWQGEIWNRRKNGEIFPELQSITAVRDEQGHLTHYVSVFADISRIKASEAELDFLAHHDPLTELPNRRLLRARLTHGISLMRRRKGHLALLFVDIDRFKDINDSQGHAAGDRLLKIVGERLQVGRRGTDTVARLASDEFAVLVENLGHVDDAALVAENIIREVGYPCDLGNGVEMEIAATVGIAVFPDHGVDADTLLQQASTALSQAKMDGRGSYRYYSDEFTRAARERIDLSARLRRAIEADALEVHYQPQYNVEDGRLLGAEALLRWTDPELGPISPGRFIPLAEQTGLIVELGGWVLRRVIEQGHRWRAAGYPPIRLAVNVSALQFQRVPIDQQVGQLLEDFEFPADQLELEITESALMADPSRARRILQRLRERGVHFAIDDFGTGYSSMAQLKRFPVDTLKIDKSFVDGLAEDDAAGSADDRSIARSIVGLGHGLGLTVLAEGVETAEQLAVLRELGCDHYQGFYASRPVPTLEFEALLTSAPGTPSP</sequence>
<dbReference type="SMART" id="SM00267">
    <property type="entry name" value="GGDEF"/>
    <property type="match status" value="1"/>
</dbReference>
<dbReference type="EC" id="3.1.4.52" evidence="1"/>
<dbReference type="KEGG" id="tvr:TVD_05255"/>
<dbReference type="PANTHER" id="PTHR44757:SF2">
    <property type="entry name" value="BIOFILM ARCHITECTURE MAINTENANCE PROTEIN MBAA"/>
    <property type="match status" value="1"/>
</dbReference>
<dbReference type="STRING" id="106634.TVD_05255"/>
<proteinExistence type="predicted"/>